<keyword evidence="2" id="KW-0472">Membrane</keyword>
<keyword evidence="2" id="KW-0812">Transmembrane</keyword>
<sequence length="170" mass="19013">MNNLLVIFLIFVTFASSTPIRRQDALSGFKPCKGNFPNEITTYIYTPNPLQAGQEATIHIAGKATVTIENGALYNITGITGFDDTQISHREISFCEAIVTPSGFTCPVKENFDFIAKFVEASSPNDPKNTVKEYLIRIQSEFLTKFRVLTLIIILINNLLLCFIYSRPPI</sequence>
<evidence type="ECO:0000256" key="2">
    <source>
        <dbReference type="SAM" id="Phobius"/>
    </source>
</evidence>
<evidence type="ECO:0000256" key="1">
    <source>
        <dbReference type="ARBA" id="ARBA00016056"/>
    </source>
</evidence>
<dbReference type="Pfam" id="PF02221">
    <property type="entry name" value="E1_DerP2_DerF2"/>
    <property type="match status" value="1"/>
</dbReference>
<protein>
    <recommendedName>
        <fullName evidence="1">Phosphatidylglycerol/phosphatidylinositol transfer protein</fullName>
    </recommendedName>
</protein>
<dbReference type="InterPro" id="IPR003172">
    <property type="entry name" value="ML_dom"/>
</dbReference>
<dbReference type="EMBL" id="LLXL01001252">
    <property type="protein sequence ID" value="PKK65498.1"/>
    <property type="molecule type" value="Genomic_DNA"/>
</dbReference>
<dbReference type="VEuPathDB" id="FungiDB:RhiirA1_522084"/>
<feature type="chain" id="PRO_5014599371" description="Phosphatidylglycerol/phosphatidylinositol transfer protein" evidence="3">
    <location>
        <begin position="18"/>
        <end position="170"/>
    </location>
</feature>
<feature type="signal peptide" evidence="3">
    <location>
        <begin position="1"/>
        <end position="17"/>
    </location>
</feature>
<dbReference type="SUPFAM" id="SSF81296">
    <property type="entry name" value="E set domains"/>
    <property type="match status" value="1"/>
</dbReference>
<dbReference type="VEuPathDB" id="FungiDB:FUN_012547"/>
<comment type="caution">
    <text evidence="5">The sequence shown here is derived from an EMBL/GenBank/DDBJ whole genome shotgun (WGS) entry which is preliminary data.</text>
</comment>
<feature type="transmembrane region" description="Helical" evidence="2">
    <location>
        <begin position="146"/>
        <end position="165"/>
    </location>
</feature>
<name>A0A2N1MV71_9GLOM</name>
<dbReference type="AlphaFoldDB" id="A0A2N1MV71"/>
<evidence type="ECO:0000313" key="6">
    <source>
        <dbReference type="Proteomes" id="UP000233469"/>
    </source>
</evidence>
<reference evidence="5 6" key="2">
    <citation type="submission" date="2017-10" db="EMBL/GenBank/DDBJ databases">
        <title>Extensive intraspecific genome diversity in a model arbuscular mycorrhizal fungus.</title>
        <authorList>
            <person name="Chen E.C.H."/>
            <person name="Morin E."/>
            <person name="Baudet D."/>
            <person name="Noel J."/>
            <person name="Ndikumana S."/>
            <person name="Charron P."/>
            <person name="St-Onge C."/>
            <person name="Giorgi J."/>
            <person name="Grigoriev I.V."/>
            <person name="Roux C."/>
            <person name="Martin F.M."/>
            <person name="Corradi N."/>
        </authorList>
    </citation>
    <scope>NUCLEOTIDE SEQUENCE [LARGE SCALE GENOMIC DNA]</scope>
    <source>
        <strain evidence="5 6">C2</strain>
    </source>
</reference>
<evidence type="ECO:0000256" key="3">
    <source>
        <dbReference type="SAM" id="SignalP"/>
    </source>
</evidence>
<accession>A0A2N1MV71</accession>
<dbReference type="VEuPathDB" id="FungiDB:RhiirFUN_014570"/>
<evidence type="ECO:0000313" key="5">
    <source>
        <dbReference type="EMBL" id="PKK65498.1"/>
    </source>
</evidence>
<keyword evidence="3" id="KW-0732">Signal</keyword>
<proteinExistence type="predicted"/>
<organism evidence="5 6">
    <name type="scientific">Rhizophagus irregularis</name>
    <dbReference type="NCBI Taxonomy" id="588596"/>
    <lineage>
        <taxon>Eukaryota</taxon>
        <taxon>Fungi</taxon>
        <taxon>Fungi incertae sedis</taxon>
        <taxon>Mucoromycota</taxon>
        <taxon>Glomeromycotina</taxon>
        <taxon>Glomeromycetes</taxon>
        <taxon>Glomerales</taxon>
        <taxon>Glomeraceae</taxon>
        <taxon>Rhizophagus</taxon>
    </lineage>
</organism>
<keyword evidence="2" id="KW-1133">Transmembrane helix</keyword>
<reference evidence="5 6" key="1">
    <citation type="submission" date="2016-04" db="EMBL/GenBank/DDBJ databases">
        <title>Genome analyses suggest a sexual origin of heterokaryosis in a supposedly ancient asexual fungus.</title>
        <authorList>
            <person name="Ropars J."/>
            <person name="Sedzielewska K."/>
            <person name="Noel J."/>
            <person name="Charron P."/>
            <person name="Farinelli L."/>
            <person name="Marton T."/>
            <person name="Kruger M."/>
            <person name="Pelin A."/>
            <person name="Brachmann A."/>
            <person name="Corradi N."/>
        </authorList>
    </citation>
    <scope>NUCLEOTIDE SEQUENCE [LARGE SCALE GENOMIC DNA]</scope>
    <source>
        <strain evidence="5 6">C2</strain>
    </source>
</reference>
<dbReference type="Proteomes" id="UP000233469">
    <property type="component" value="Unassembled WGS sequence"/>
</dbReference>
<feature type="domain" description="MD-2-related lipid-recognition" evidence="4">
    <location>
        <begin position="30"/>
        <end position="113"/>
    </location>
</feature>
<gene>
    <name evidence="5" type="ORF">RhiirC2_786080</name>
</gene>
<dbReference type="InterPro" id="IPR014756">
    <property type="entry name" value="Ig_E-set"/>
</dbReference>
<evidence type="ECO:0000259" key="4">
    <source>
        <dbReference type="Pfam" id="PF02221"/>
    </source>
</evidence>